<sequence>MRIERLAARPDDVVPALTRTALTFGALDQQLRRHPLREAVLFRVRLEAARQCAAVDGFLIDPWQLAASLEGLRPRIRGQDVYERGNEVDALRYAFEQYQWLARASAFQEEQITEVLSSMTLPVGRLGVLWGSALAFREWIDAGQSRAPFRGALVRLWQKEGVFSGLYPVTGAAAFRAATPWDERRWIPAWLNALEREAAGIKDMIHTLDRSWRGARAQAGDQRRNSKAPLAIDIIAAHPVISATTLAARLSVSVQAACVLLERFLERGLVIDVTHRAARRLFALKDLAPLREVVRIPKKPVSTRKRGRPRLDDESDHDDQDIGVVEGSSPPLPRWNPDYTALEMAMAFADSVILKVEEEA</sequence>
<keyword evidence="2" id="KW-0614">Plasmid</keyword>
<reference evidence="2 3" key="1">
    <citation type="submission" date="2018-02" db="EMBL/GenBank/DDBJ databases">
        <title>Acetobacter orientalis genome.</title>
        <authorList>
            <person name="Nakashima N."/>
            <person name="Tamura T."/>
        </authorList>
    </citation>
    <scope>NUCLEOTIDE SEQUENCE [LARGE SCALE GENOMIC DNA]</scope>
    <source>
        <strain evidence="2 3">FAN1</strain>
        <plasmid evidence="3">paof1 fan1 dna</plasmid>
    </source>
</reference>
<evidence type="ECO:0000313" key="3">
    <source>
        <dbReference type="Proteomes" id="UP000270034"/>
    </source>
</evidence>
<feature type="region of interest" description="Disordered" evidence="1">
    <location>
        <begin position="301"/>
        <end position="336"/>
    </location>
</feature>
<gene>
    <name evidence="2" type="ORF">AcetOrient_orf00111p</name>
</gene>
<organism evidence="2 3">
    <name type="scientific">Acetobacter orientalis</name>
    <dbReference type="NCBI Taxonomy" id="146474"/>
    <lineage>
        <taxon>Bacteria</taxon>
        <taxon>Pseudomonadati</taxon>
        <taxon>Pseudomonadota</taxon>
        <taxon>Alphaproteobacteria</taxon>
        <taxon>Acetobacterales</taxon>
        <taxon>Acetobacteraceae</taxon>
        <taxon>Acetobacter</taxon>
    </lineage>
</organism>
<dbReference type="KEGG" id="aot:AcetOri_orf00111p"/>
<evidence type="ECO:0000256" key="1">
    <source>
        <dbReference type="SAM" id="MobiDB-lite"/>
    </source>
</evidence>
<evidence type="ECO:0008006" key="4">
    <source>
        <dbReference type="Google" id="ProtNLM"/>
    </source>
</evidence>
<dbReference type="EMBL" id="AP018516">
    <property type="protein sequence ID" value="BBC81768.1"/>
    <property type="molecule type" value="Genomic_DNA"/>
</dbReference>
<protein>
    <recommendedName>
        <fullName evidence="4">HTH DNA binding domain-containing protein</fullName>
    </recommendedName>
</protein>
<geneLocation type="plasmid" evidence="3">
    <name>paof1 fan1 dna</name>
</geneLocation>
<dbReference type="AlphaFoldDB" id="A0A2Z5ZMB4"/>
<evidence type="ECO:0000313" key="2">
    <source>
        <dbReference type="EMBL" id="BBC81768.1"/>
    </source>
</evidence>
<proteinExistence type="predicted"/>
<dbReference type="Proteomes" id="UP000270034">
    <property type="component" value="Plasmid pAOF1"/>
</dbReference>
<name>A0A2Z5ZMB4_9PROT</name>
<dbReference type="RefSeq" id="WP_086658416.1">
    <property type="nucleotide sequence ID" value="NZ_JOPK01000058.1"/>
</dbReference>
<accession>A0A2Z5ZMB4</accession>